<feature type="compositionally biased region" description="Basic and acidic residues" evidence="1">
    <location>
        <begin position="2662"/>
        <end position="2671"/>
    </location>
</feature>
<feature type="compositionally biased region" description="Low complexity" evidence="1">
    <location>
        <begin position="1207"/>
        <end position="1217"/>
    </location>
</feature>
<feature type="compositionally biased region" description="Basic and acidic residues" evidence="1">
    <location>
        <begin position="321"/>
        <end position="331"/>
    </location>
</feature>
<evidence type="ECO:0000313" key="3">
    <source>
        <dbReference type="Proteomes" id="UP000494206"/>
    </source>
</evidence>
<feature type="compositionally biased region" description="Acidic residues" evidence="1">
    <location>
        <begin position="6964"/>
        <end position="6975"/>
    </location>
</feature>
<feature type="region of interest" description="Disordered" evidence="1">
    <location>
        <begin position="2413"/>
        <end position="2516"/>
    </location>
</feature>
<dbReference type="InterPro" id="IPR045909">
    <property type="entry name" value="MID49/MID51"/>
</dbReference>
<feature type="compositionally biased region" description="Basic and acidic residues" evidence="1">
    <location>
        <begin position="2413"/>
        <end position="2450"/>
    </location>
</feature>
<feature type="compositionally biased region" description="Low complexity" evidence="1">
    <location>
        <begin position="3904"/>
        <end position="3914"/>
    </location>
</feature>
<feature type="compositionally biased region" description="Basic and acidic residues" evidence="1">
    <location>
        <begin position="5383"/>
        <end position="5403"/>
    </location>
</feature>
<feature type="compositionally biased region" description="Basic and acidic residues" evidence="1">
    <location>
        <begin position="6458"/>
        <end position="6489"/>
    </location>
</feature>
<feature type="compositionally biased region" description="Low complexity" evidence="1">
    <location>
        <begin position="1774"/>
        <end position="1784"/>
    </location>
</feature>
<comment type="caution">
    <text evidence="2">The sequence shown here is derived from an EMBL/GenBank/DDBJ whole genome shotgun (WGS) entry which is preliminary data.</text>
</comment>
<feature type="region of interest" description="Disordered" evidence="1">
    <location>
        <begin position="4523"/>
        <end position="4629"/>
    </location>
</feature>
<feature type="region of interest" description="Disordered" evidence="1">
    <location>
        <begin position="1402"/>
        <end position="1583"/>
    </location>
</feature>
<feature type="compositionally biased region" description="Basic and acidic residues" evidence="1">
    <location>
        <begin position="3266"/>
        <end position="3277"/>
    </location>
</feature>
<feature type="compositionally biased region" description="Basic and acidic residues" evidence="1">
    <location>
        <begin position="2764"/>
        <end position="2790"/>
    </location>
</feature>
<feature type="compositionally biased region" description="Basic and acidic residues" evidence="1">
    <location>
        <begin position="3668"/>
        <end position="3693"/>
    </location>
</feature>
<feature type="region of interest" description="Disordered" evidence="1">
    <location>
        <begin position="455"/>
        <end position="474"/>
    </location>
</feature>
<feature type="compositionally biased region" description="Basic and acidic residues" evidence="1">
    <location>
        <begin position="5962"/>
        <end position="5981"/>
    </location>
</feature>
<feature type="compositionally biased region" description="Basic and acidic residues" evidence="1">
    <location>
        <begin position="6898"/>
        <end position="6916"/>
    </location>
</feature>
<feature type="compositionally biased region" description="Basic and acidic residues" evidence="1">
    <location>
        <begin position="6600"/>
        <end position="6609"/>
    </location>
</feature>
<feature type="region of interest" description="Disordered" evidence="1">
    <location>
        <begin position="4250"/>
        <end position="4509"/>
    </location>
</feature>
<feature type="compositionally biased region" description="Basic and acidic residues" evidence="1">
    <location>
        <begin position="4823"/>
        <end position="4841"/>
    </location>
</feature>
<feature type="compositionally biased region" description="Basic and acidic residues" evidence="1">
    <location>
        <begin position="3409"/>
        <end position="3436"/>
    </location>
</feature>
<feature type="compositionally biased region" description="Polar residues" evidence="1">
    <location>
        <begin position="6736"/>
        <end position="6752"/>
    </location>
</feature>
<feature type="compositionally biased region" description="Basic and acidic residues" evidence="1">
    <location>
        <begin position="5840"/>
        <end position="5859"/>
    </location>
</feature>
<dbReference type="GO" id="GO:0007005">
    <property type="term" value="P:mitochondrion organization"/>
    <property type="evidence" value="ECO:0007669"/>
    <property type="project" value="InterPro"/>
</dbReference>
<feature type="compositionally biased region" description="Acidic residues" evidence="1">
    <location>
        <begin position="391"/>
        <end position="401"/>
    </location>
</feature>
<dbReference type="GO" id="GO:0005741">
    <property type="term" value="C:mitochondrial outer membrane"/>
    <property type="evidence" value="ECO:0007669"/>
    <property type="project" value="InterPro"/>
</dbReference>
<feature type="compositionally biased region" description="Basic and acidic residues" evidence="1">
    <location>
        <begin position="5731"/>
        <end position="5769"/>
    </location>
</feature>
<feature type="compositionally biased region" description="Basic and acidic residues" evidence="1">
    <location>
        <begin position="4771"/>
        <end position="4816"/>
    </location>
</feature>
<feature type="compositionally biased region" description="Basic and acidic residues" evidence="1">
    <location>
        <begin position="2289"/>
        <end position="2299"/>
    </location>
</feature>
<feature type="region of interest" description="Disordered" evidence="1">
    <location>
        <begin position="2550"/>
        <end position="2933"/>
    </location>
</feature>
<feature type="region of interest" description="Disordered" evidence="1">
    <location>
        <begin position="6222"/>
        <end position="6378"/>
    </location>
</feature>
<feature type="compositionally biased region" description="Basic and acidic residues" evidence="1">
    <location>
        <begin position="5189"/>
        <end position="5217"/>
    </location>
</feature>
<keyword evidence="3" id="KW-1185">Reference proteome</keyword>
<feature type="compositionally biased region" description="Low complexity" evidence="1">
    <location>
        <begin position="3342"/>
        <end position="3352"/>
    </location>
</feature>
<feature type="compositionally biased region" description="Basic and acidic residues" evidence="1">
    <location>
        <begin position="5904"/>
        <end position="5917"/>
    </location>
</feature>
<feature type="region of interest" description="Disordered" evidence="1">
    <location>
        <begin position="287"/>
        <end position="308"/>
    </location>
</feature>
<feature type="compositionally biased region" description="Basic and acidic residues" evidence="1">
    <location>
        <begin position="3952"/>
        <end position="3976"/>
    </location>
</feature>
<feature type="compositionally biased region" description="Basic and acidic residues" evidence="1">
    <location>
        <begin position="1786"/>
        <end position="1826"/>
    </location>
</feature>
<feature type="region of interest" description="Disordered" evidence="1">
    <location>
        <begin position="1915"/>
        <end position="2340"/>
    </location>
</feature>
<feature type="compositionally biased region" description="Low complexity" evidence="1">
    <location>
        <begin position="2791"/>
        <end position="2801"/>
    </location>
</feature>
<feature type="compositionally biased region" description="Basic and acidic residues" evidence="1">
    <location>
        <begin position="910"/>
        <end position="922"/>
    </location>
</feature>
<dbReference type="PANTHER" id="PTHR16451">
    <property type="entry name" value="MITOCHONDRIAL DYNAMICS PROTEINS 49/51 FAMILY MEMBER"/>
    <property type="match status" value="1"/>
</dbReference>
<feature type="region of interest" description="Disordered" evidence="1">
    <location>
        <begin position="1262"/>
        <end position="1281"/>
    </location>
</feature>
<feature type="compositionally biased region" description="Basic and acidic residues" evidence="1">
    <location>
        <begin position="3560"/>
        <end position="3606"/>
    </location>
</feature>
<feature type="compositionally biased region" description="Basic and acidic residues" evidence="1">
    <location>
        <begin position="4086"/>
        <end position="4107"/>
    </location>
</feature>
<feature type="compositionally biased region" description="Basic and acidic residues" evidence="1">
    <location>
        <begin position="4492"/>
        <end position="4509"/>
    </location>
</feature>
<feature type="compositionally biased region" description="Basic and acidic residues" evidence="1">
    <location>
        <begin position="1992"/>
        <end position="2038"/>
    </location>
</feature>
<feature type="compositionally biased region" description="Basic and acidic residues" evidence="1">
    <location>
        <begin position="1956"/>
        <end position="1984"/>
    </location>
</feature>
<feature type="compositionally biased region" description="Basic and acidic residues" evidence="1">
    <location>
        <begin position="1024"/>
        <end position="1033"/>
    </location>
</feature>
<feature type="compositionally biased region" description="Basic and acidic residues" evidence="1">
    <location>
        <begin position="3231"/>
        <end position="3241"/>
    </location>
</feature>
<feature type="compositionally biased region" description="Basic and acidic residues" evidence="1">
    <location>
        <begin position="2078"/>
        <end position="2087"/>
    </location>
</feature>
<feature type="compositionally biased region" description="Basic and acidic residues" evidence="1">
    <location>
        <begin position="591"/>
        <end position="600"/>
    </location>
</feature>
<accession>A0A8S1FAG5</accession>
<feature type="compositionally biased region" description="Basic and acidic residues" evidence="1">
    <location>
        <begin position="1421"/>
        <end position="1433"/>
    </location>
</feature>
<feature type="region of interest" description="Disordered" evidence="1">
    <location>
        <begin position="5691"/>
        <end position="6203"/>
    </location>
</feature>
<feature type="compositionally biased region" description="Basic and acidic residues" evidence="1">
    <location>
        <begin position="2175"/>
        <end position="2184"/>
    </location>
</feature>
<feature type="compositionally biased region" description="Low complexity" evidence="1">
    <location>
        <begin position="870"/>
        <end position="879"/>
    </location>
</feature>
<feature type="compositionally biased region" description="Basic and acidic residues" evidence="1">
    <location>
        <begin position="705"/>
        <end position="715"/>
    </location>
</feature>
<feature type="compositionally biased region" description="Basic and acidic residues" evidence="1">
    <location>
        <begin position="1762"/>
        <end position="1773"/>
    </location>
</feature>
<feature type="compositionally biased region" description="Basic and acidic residues" evidence="1">
    <location>
        <begin position="1611"/>
        <end position="1637"/>
    </location>
</feature>
<feature type="compositionally biased region" description="Basic and acidic residues" evidence="1">
    <location>
        <begin position="5866"/>
        <end position="5878"/>
    </location>
</feature>
<feature type="compositionally biased region" description="Basic and acidic residues" evidence="1">
    <location>
        <begin position="4147"/>
        <end position="4165"/>
    </location>
</feature>
<dbReference type="PANTHER" id="PTHR16451:SF7">
    <property type="entry name" value="MAB-21-LIKE HHH_H2TH-LIKE DOMAIN-CONTAINING PROTEIN"/>
    <property type="match status" value="1"/>
</dbReference>
<feature type="compositionally biased region" description="Basic and acidic residues" evidence="1">
    <location>
        <begin position="1318"/>
        <end position="1355"/>
    </location>
</feature>
<feature type="compositionally biased region" description="Basic and acidic residues" evidence="1">
    <location>
        <begin position="6105"/>
        <end position="6123"/>
    </location>
</feature>
<organism evidence="2 3">
    <name type="scientific">Caenorhabditis bovis</name>
    <dbReference type="NCBI Taxonomy" id="2654633"/>
    <lineage>
        <taxon>Eukaryota</taxon>
        <taxon>Metazoa</taxon>
        <taxon>Ecdysozoa</taxon>
        <taxon>Nematoda</taxon>
        <taxon>Chromadorea</taxon>
        <taxon>Rhabditida</taxon>
        <taxon>Rhabditina</taxon>
        <taxon>Rhabditomorpha</taxon>
        <taxon>Rhabditoidea</taxon>
        <taxon>Rhabditidae</taxon>
        <taxon>Peloderinae</taxon>
        <taxon>Caenorhabditis</taxon>
    </lineage>
</organism>
<feature type="compositionally biased region" description="Basic and acidic residues" evidence="1">
    <location>
        <begin position="4327"/>
        <end position="4339"/>
    </location>
</feature>
<feature type="compositionally biased region" description="Basic and acidic residues" evidence="1">
    <location>
        <begin position="3131"/>
        <end position="3140"/>
    </location>
</feature>
<feature type="compositionally biased region" description="Basic and acidic residues" evidence="1">
    <location>
        <begin position="4581"/>
        <end position="4610"/>
    </location>
</feature>
<feature type="compositionally biased region" description="Polar residues" evidence="1">
    <location>
        <begin position="2846"/>
        <end position="2869"/>
    </location>
</feature>
<feature type="compositionally biased region" description="Basic and acidic residues" evidence="1">
    <location>
        <begin position="3354"/>
        <end position="3394"/>
    </location>
</feature>
<feature type="compositionally biased region" description="Basic and acidic residues" evidence="1">
    <location>
        <begin position="2237"/>
        <end position="2263"/>
    </location>
</feature>
<feature type="compositionally biased region" description="Basic and acidic residues" evidence="1">
    <location>
        <begin position="3009"/>
        <end position="3026"/>
    </location>
</feature>
<feature type="compositionally biased region" description="Basic and acidic residues" evidence="1">
    <location>
        <begin position="402"/>
        <end position="415"/>
    </location>
</feature>
<feature type="compositionally biased region" description="Basic and acidic residues" evidence="1">
    <location>
        <begin position="3876"/>
        <end position="3903"/>
    </location>
</feature>
<feature type="region of interest" description="Disordered" evidence="1">
    <location>
        <begin position="4666"/>
        <end position="5110"/>
    </location>
</feature>
<feature type="region of interest" description="Disordered" evidence="1">
    <location>
        <begin position="3330"/>
        <end position="3448"/>
    </location>
</feature>
<feature type="compositionally biased region" description="Basic and acidic residues" evidence="1">
    <location>
        <begin position="5225"/>
        <end position="5283"/>
    </location>
</feature>
<feature type="compositionally biased region" description="Basic and acidic residues" evidence="1">
    <location>
        <begin position="3856"/>
        <end position="3867"/>
    </location>
</feature>
<feature type="compositionally biased region" description="Basic and acidic residues" evidence="1">
    <location>
        <begin position="3646"/>
        <end position="3655"/>
    </location>
</feature>
<feature type="compositionally biased region" description="Basic and acidic residues" evidence="1">
    <location>
        <begin position="829"/>
        <end position="866"/>
    </location>
</feature>
<feature type="region of interest" description="Disordered" evidence="1">
    <location>
        <begin position="1762"/>
        <end position="1880"/>
    </location>
</feature>
<feature type="compositionally biased region" description="Basic and acidic residues" evidence="1">
    <location>
        <begin position="6932"/>
        <end position="6947"/>
    </location>
</feature>
<feature type="region of interest" description="Disordered" evidence="1">
    <location>
        <begin position="5609"/>
        <end position="5639"/>
    </location>
</feature>
<feature type="region of interest" description="Disordered" evidence="1">
    <location>
        <begin position="7198"/>
        <end position="7231"/>
    </location>
</feature>
<gene>
    <name evidence="2" type="ORF">CBOVIS_LOCUS11000</name>
</gene>
<feature type="compositionally biased region" description="Basic and acidic residues" evidence="1">
    <location>
        <begin position="5988"/>
        <end position="6007"/>
    </location>
</feature>
<feature type="region of interest" description="Disordered" evidence="1">
    <location>
        <begin position="829"/>
        <end position="932"/>
    </location>
</feature>
<feature type="compositionally biased region" description="Basic and acidic residues" evidence="1">
    <location>
        <begin position="2550"/>
        <end position="2568"/>
    </location>
</feature>
<feature type="compositionally biased region" description="Basic and acidic residues" evidence="1">
    <location>
        <begin position="1663"/>
        <end position="1673"/>
    </location>
</feature>
<feature type="compositionally biased region" description="Basic and acidic residues" evidence="1">
    <location>
        <begin position="966"/>
        <end position="984"/>
    </location>
</feature>
<feature type="region of interest" description="Disordered" evidence="1">
    <location>
        <begin position="4086"/>
        <end position="4223"/>
    </location>
</feature>
<feature type="compositionally biased region" description="Basic and acidic residues" evidence="1">
    <location>
        <begin position="6085"/>
        <end position="6098"/>
    </location>
</feature>
<feature type="compositionally biased region" description="Basic and acidic residues" evidence="1">
    <location>
        <begin position="1046"/>
        <end position="1071"/>
    </location>
</feature>
<dbReference type="OrthoDB" id="5876619at2759"/>
<feature type="compositionally biased region" description="Basic and acidic residues" evidence="1">
    <location>
        <begin position="2324"/>
        <end position="2335"/>
    </location>
</feature>
<feature type="region of interest" description="Disordered" evidence="1">
    <location>
        <begin position="6817"/>
        <end position="6989"/>
    </location>
</feature>
<feature type="compositionally biased region" description="Basic and acidic residues" evidence="1">
    <location>
        <begin position="4293"/>
        <end position="4319"/>
    </location>
</feature>
<dbReference type="GO" id="GO:0090141">
    <property type="term" value="P:positive regulation of mitochondrial fission"/>
    <property type="evidence" value="ECO:0007669"/>
    <property type="project" value="TreeGrafter"/>
</dbReference>
<feature type="compositionally biased region" description="Basic and acidic residues" evidence="1">
    <location>
        <begin position="1915"/>
        <end position="1936"/>
    </location>
</feature>
<feature type="compositionally biased region" description="Basic and acidic residues" evidence="1">
    <location>
        <begin position="3179"/>
        <end position="3205"/>
    </location>
</feature>
<feature type="compositionally biased region" description="Basic and acidic residues" evidence="1">
    <location>
        <begin position="3330"/>
        <end position="3341"/>
    </location>
</feature>
<feature type="compositionally biased region" description="Basic and acidic residues" evidence="1">
    <location>
        <begin position="1402"/>
        <end position="1414"/>
    </location>
</feature>
<feature type="compositionally biased region" description="Low complexity" evidence="1">
    <location>
        <begin position="2454"/>
        <end position="2463"/>
    </location>
</feature>
<feature type="compositionally biased region" description="Basic and acidic residues" evidence="1">
    <location>
        <begin position="3483"/>
        <end position="3504"/>
    </location>
</feature>
<feature type="compositionally biased region" description="Basic and acidic residues" evidence="1">
    <location>
        <begin position="2989"/>
        <end position="3001"/>
    </location>
</feature>
<feature type="compositionally biased region" description="Acidic residues" evidence="1">
    <location>
        <begin position="7082"/>
        <end position="7099"/>
    </location>
</feature>
<feature type="compositionally biased region" description="Basic and acidic residues" evidence="1">
    <location>
        <begin position="2100"/>
        <end position="2125"/>
    </location>
</feature>
<feature type="compositionally biased region" description="Low complexity" evidence="1">
    <location>
        <begin position="1638"/>
        <end position="1648"/>
    </location>
</feature>
<feature type="compositionally biased region" description="Basic and acidic residues" evidence="1">
    <location>
        <begin position="3524"/>
        <end position="3552"/>
    </location>
</feature>
<feature type="region of interest" description="Disordered" evidence="1">
    <location>
        <begin position="6585"/>
        <end position="6622"/>
    </location>
</feature>
<feature type="region of interest" description="Disordered" evidence="1">
    <location>
        <begin position="5148"/>
        <end position="5585"/>
    </location>
</feature>
<feature type="compositionally biased region" description="Basic and acidic residues" evidence="1">
    <location>
        <begin position="5814"/>
        <end position="5833"/>
    </location>
</feature>
<feature type="compositionally biased region" description="Basic and acidic residues" evidence="1">
    <location>
        <begin position="4523"/>
        <end position="4568"/>
    </location>
</feature>
<feature type="compositionally biased region" description="Basic and acidic residues" evidence="1">
    <location>
        <begin position="6418"/>
        <end position="6437"/>
    </location>
</feature>
<feature type="compositionally biased region" description="Basic and acidic residues" evidence="1">
    <location>
        <begin position="2816"/>
        <end position="2826"/>
    </location>
</feature>
<feature type="compositionally biased region" description="Low complexity" evidence="1">
    <location>
        <begin position="2264"/>
        <end position="2274"/>
    </location>
</feature>
<feature type="compositionally biased region" description="Basic and acidic residues" evidence="1">
    <location>
        <begin position="4617"/>
        <end position="4629"/>
    </location>
</feature>
<feature type="region of interest" description="Disordered" evidence="1">
    <location>
        <begin position="1294"/>
        <end position="1365"/>
    </location>
</feature>
<dbReference type="EMBL" id="CADEPM010000008">
    <property type="protein sequence ID" value="CAB3409338.1"/>
    <property type="molecule type" value="Genomic_DNA"/>
</dbReference>
<feature type="compositionally biased region" description="Polar residues" evidence="1">
    <location>
        <begin position="6880"/>
        <end position="6897"/>
    </location>
</feature>
<feature type="region of interest" description="Disordered" evidence="1">
    <location>
        <begin position="3726"/>
        <end position="4050"/>
    </location>
</feature>
<feature type="compositionally biased region" description="Basic and acidic residues" evidence="1">
    <location>
        <begin position="2970"/>
        <end position="2982"/>
    </location>
</feature>
<reference evidence="2 3" key="1">
    <citation type="submission" date="2020-04" db="EMBL/GenBank/DDBJ databases">
        <authorList>
            <person name="Laetsch R D."/>
            <person name="Stevens L."/>
            <person name="Kumar S."/>
            <person name="Blaxter L. M."/>
        </authorList>
    </citation>
    <scope>NUCLEOTIDE SEQUENCE [LARGE SCALE GENOMIC DNA]</scope>
</reference>
<feature type="region of interest" description="Disordered" evidence="1">
    <location>
        <begin position="6636"/>
        <end position="6785"/>
    </location>
</feature>
<feature type="compositionally biased region" description="Basic and acidic residues" evidence="1">
    <location>
        <begin position="1441"/>
        <end position="1458"/>
    </location>
</feature>
<feature type="compositionally biased region" description="Basic and acidic residues" evidence="1">
    <location>
        <begin position="883"/>
        <end position="893"/>
    </location>
</feature>
<feature type="compositionally biased region" description="Basic and acidic residues" evidence="1">
    <location>
        <begin position="2886"/>
        <end position="2923"/>
    </location>
</feature>
<feature type="compositionally biased region" description="Basic and acidic residues" evidence="1">
    <location>
        <begin position="2835"/>
        <end position="2845"/>
    </location>
</feature>
<feature type="compositionally biased region" description="Basic and acidic residues" evidence="1">
    <location>
        <begin position="4886"/>
        <end position="4905"/>
    </location>
</feature>
<feature type="compositionally biased region" description="Basic and acidic residues" evidence="1">
    <location>
        <begin position="6306"/>
        <end position="6323"/>
    </location>
</feature>
<feature type="compositionally biased region" description="Basic and acidic residues" evidence="1">
    <location>
        <begin position="3989"/>
        <end position="4016"/>
    </location>
</feature>
<feature type="compositionally biased region" description="Basic and acidic residues" evidence="1">
    <location>
        <begin position="5148"/>
        <end position="5159"/>
    </location>
</feature>
<feature type="compositionally biased region" description="Basic and acidic residues" evidence="1">
    <location>
        <begin position="2608"/>
        <end position="2617"/>
    </location>
</feature>
<name>A0A8S1FAG5_9PELO</name>
<feature type="compositionally biased region" description="Basic and acidic residues" evidence="1">
    <location>
        <begin position="1841"/>
        <end position="1868"/>
    </location>
</feature>
<feature type="compositionally biased region" description="Low complexity" evidence="1">
    <location>
        <begin position="680"/>
        <end position="690"/>
    </location>
</feature>
<feature type="compositionally biased region" description="Basic and acidic residues" evidence="1">
    <location>
        <begin position="3622"/>
        <end position="3639"/>
    </location>
</feature>
<feature type="compositionally biased region" description="Basic and acidic residues" evidence="1">
    <location>
        <begin position="5348"/>
        <end position="5375"/>
    </location>
</feature>
<feature type="compositionally biased region" description="Basic and acidic residues" evidence="1">
    <location>
        <begin position="653"/>
        <end position="679"/>
    </location>
</feature>
<evidence type="ECO:0000256" key="1">
    <source>
        <dbReference type="SAM" id="MobiDB-lite"/>
    </source>
</evidence>
<feature type="compositionally biased region" description="Basic and acidic residues" evidence="1">
    <location>
        <begin position="4359"/>
        <end position="4386"/>
    </location>
</feature>
<feature type="compositionally biased region" description="Basic and acidic residues" evidence="1">
    <location>
        <begin position="2583"/>
        <end position="2601"/>
    </location>
</feature>
<feature type="region of interest" description="Disordered" evidence="1">
    <location>
        <begin position="3171"/>
        <end position="3283"/>
    </location>
</feature>
<sequence>MIVGGVLADGTPIIIGVVGDAFATVHHHTIHHVVSSNKFEAESWDGEHAPHEVDDAGAPRRFSIYLEEQQPTDEETPIASSEQFEKRGRSASLAAALLELDPTGVPLVQFFKLAAHQPLLEVADEEEVEIEATDGERVLGDLLFTLQQLRMTAPAKHEEAVARLRQLEEELRAAGAVTPADPAVSEAVARALAVAGAGRDVQIRVNQSKHTTTTKTVYETETPAMANMDVEQIRKLQQEILADISTGGHDAPEGTTQKKETAEEGFTNEDGSVVVSKKMTRVVTTTRTTLPGDGEEPSAPESPVESLGSVKDRIAKFEQLKDEQPAREPSEHSLSSQTHLQAVEPTSPVDITITPHTPIPPDEVENEPLQPSEEVVSTAEIKDTRQHKLDDDEEFAGELEPSEEHVSSAEIKDIKSYSPSSSEDEGMTRKVEKLVENVEPEVAPQFVAESFVKQEEHKVEDIEKEPVYTGHHEPTQATLIVSERPIAQEYAESVTSDDGGVGEKVVDLSKKAGLVAAAPFAIVGAGVKAAYDALTEEKPEDVSPKEYEDEHLTEAEPVIEEEVTTTVTSEFHEGPQDQEEAYEVSGSPEPEQLHRDELPHSEVTTTVTTITREFYDGPSPVTSVHDDVADRKSDSEVASEAPEDTHSIQQSVSDEHSEFPVHRDDDQEPEHLERDELPHTEVTTTVTIITREFFDGSQPSTAASVHDDVSERKSIPDTASDAPEDVHSIPQEDFATTQQEEEHLQRDELPHTEVTTTVTTITREFYDGSQPSPAERKSISAIASEAPEDTFEAHRDDFTAAEPAEEHLQRDELPHTEVTTTVTTITREFYDGRHPSAESAHFDEKPSSVRHSPVEHEEELRRDELPQTRTTVVEEVTSSAYDEPEHKEKHFEEDTASTKSLKSFGEEPEFVQRDVTGQHEKPEDDDEGLGDKMLGFAKKAGMVAGGIVAAPVALAAVGAKTAYDALTKEDEEHPELHEEDKNAEQRMSPESLEHASIAKPEHHEHEGFEQDSEKHSPIVESVSEELRRDELPHSEVTTTVTTITREFYEGPDEGHKEDIVDQHPSEEEHKISSSPVSEELRRDELPHSEVTTTVTREFHERPQDQEEAYEVSGSSEPEQLHHDELPHSEVTTTVTTITREFYDGSSPATSVHDDVADSKSLSEVASEAPEDTHSVPQSASDEHSEFPVHRDDDQEPEHLERDELPHTEVTTTVTTITREFYDGSQPSTAASVHDDVSERRSIPDTASDAPEDVHSIPEKDFATTQHEEEHFQRDELPHTEVATTVTTITREFYDGSYPDQTSHAEELPATTSEQYEQASHDDASPTKSEKSFVERDHEPAPIPSERHEYTQLQHEEAEDDDEKGLGDKVLGFAKKAGMVAGGIVAAPVALAAVGAKTAYDALTKEDEEHQEPSEHYAPTESSHDIPSEHRESETISSQHDMAPEESRNEEHAEFKPEVVDSPEEIEDNISEEELRASAATKEFFTRSRDEDDLDDIPPRHVDIETVSAVSGLEQDVENSERDDLPDKTTSVTTVAREYYEEPLEQEFEGRTEAQDDEPLFDSEELRRDELPHSEMTTTVTTITREFYEGSPKDDEHSIHEEATTIPQTPDSHVEHHRDDFASAEPAEEHLQRDELPHTEVTTTVTTITREFFDGSQPSTAASVHDDVSERRSIPDSASDAPEDVHSIPQEDFATTQQEEEHLQRDELPHTEVTTTVTTITREFYDGSQPSPAERKSISAIASEAPEDTFEAHRDDFTAAEPAEEHLQRDELPHTEVTTTVTTITREFYDGRRPSAESAHFDEKPSSVDDVRHSADEHEEELRRDELPQTTLDEMTRSVYVEPEHKEDYDEEPEYHIAPRDTDRHHQEPASDEDQEGLGDKMLGFAKKAGMVAGGIVAAPVALAAVGAKTAYDALTKEDEDRQESGHEFPTEYHESEMTSSQHEITHSELRSGSPAVHHEEKVLIKDDEERPGFHEEHQISHESSELVSPTEPTHEFPADYHDDTISRQQEIEHSELRGESPSVDEEHAELHEEDKHAEGQTIPEPSEHASIAEPEQHEHEGFEQDSEKHSPIVESVSEELRRDELPHSEVTTTVTTITREFYEGPDEGHKEDIVDQHPSEEEHKISSSPVSEELRRDELPHSEVMTTVTTVTREFHEGAQDQEEAYEVSGSPEPEQLHRDELPHSEVTTTVTTITREFYDGPSPVTSVHDDVADRKSDSEVASEAPEDTHSIQQSVSDEHSEFPVHRDDDQEPEHLERDELPHTEVTTTVTIITREFFDGSQPSTAASVHDDVSERKSIPDTASDAPEDVHSIPQEDFATTQQEEEHLQRDELPHTEVTTTVTTITREFYDGSQPSPAERKSISAIASEAPEDTFEAHRDDFTAAEPAEEHLQRDELPHTEVTTTVTTITREFYDGRHPSAESAHFDEKPSSVRHSPVEHEEELRRDELPQTRTTVVEEVTSSAYDEPEHKEKHFEEDTASTKSLKSFGEEPEFVQRDVTGQHEKPEDDDEGLGDKMLGFAKKAGMVAGGIVAAPVALAAVGAKTAYDALTKEDEEHPELHEEDKNAEQRMSPESLEHASIAKPEHHEHEGFEQDSEKHSPIVESVSEELRRDELPHSEVTTTVTTITREFYEGPDEGHKEDIVDQHPSEEEHKISSSPVSEELRRDELPHSEVTTTVTREFHERPQDQEEAYEVSGSSEPEQLHHDELPHSEVTTTVTTITREFYDGSSPATSVHDDVADSKSLSEVASEAPEDTHSVPQSASDEHSEFPVHRDDDQEPEHLERDELPHTEVTTTVTTITREFYDGSQPSTAASVHDDVSERRSIPDTASDAPEDVHSIPEKTSRPLNTKKNTFNGMSFHTLNYPDQTSHAEELPATTSEQYEQASHDDASPTKSEKSFVERDHEPAPIPSERHEYTQLQHEEAEDDDEKGLGDKVLGFAKKAGMVAGGIVAAPVALAAVGAKTAYDALTKEDEEHQEPSEHYAPTESSHDIPSEHRESETISSQHDMAPEESRNEEHAEFKPEVVDSPEEIEDNISEEELRASAATKEFFTRSRDEDDLDDIPPRHVDIETVSAVSGLEQDVENSERDDLPDKTTSVTTVAREYYEEPLEQEFEGRTEAQDDEPLFDSEELRRDELPHSEMTTTVTTITREFYEGSPKDDEHSIHEEATTIPQTPDSHVEHHRDDFASAEPAEEHLQRDELPHTEVTTTVTTITREFFDGSQPSTAASVHDDVSERRSIPDSASDAPEDVHSIPQEDFATTQQEEEHLQRDELPHTEVTTTVTTITREFYDGSQPSPAERKSISAIASEAPEDTFEAHRDDFTAAEPAEEHLQRDELPHTEVTTTVTTITREFYDGRRPSAESAHFDEKPSSVDDVRHSADEHEEELRRDELPQTTLDEMTRSVYVEPEHKEDYDEEPEYHIAPRDTDRHHQEPASDEDQEGLGDKMLGFAKKAGMVAGGIVAAPVALAAVGAKTAYDALTKEDEDRQESGHEFPTEYHESEMTSSQHEITHSELRSGSPAVHHEEKVLIKDDEERPGFHEEHQISHESSELVSPTEPTHEFPADYHDDTISRQQEIEHSELRGESPSVDEEHAELHEEDKHAEGQTIPEPSEHASIAEPEQHEHEGFEQDSEKHSPIVESVSEELRRDELPHSEVTTTVTTITREFYEGPDEGHKEDTVDQHPSEEEHKISSSPVSEELRRDELPHSEVMTTVTTVTREFHEGAQDQEEAYEVSGSPEPEQLHRDELPHSEVTTTVTTITREFYDGPSPVTSVHDDVADRKSDSEVASEAPEDTHSIQQSVSDEHSEFPVHRDDDQEPEHLERDELPHTEVTTTVTTITREFFDGSQPSTAESVHDDVSKRRSIPDTASDVPEDVHSIPEKDFATTQQEEEHLQRDELPHTEVTTTVTTITREFYDGSDDDYSQSQHTADVDKESVSDGHSEVPTSVEQHSDSNDHHEDEPQTEQFKRDELPHSEIVTTVTSVTREFYEGAPRDADDKTSHDDLSPSRSEKSFVEQTEEYVPTERHDVTDQQQYQQPEDDDDEGLGDKVLGFAKKAGMVAGGIVAAPVALAAVGAKTAYDALTKEDEDRQESSHEFPSEYHESEMTSSQHEITHSELRTGSPAAHREEKVLEEEQRESPTSTEYSDHPHQSHEFPTEYHESEMISSQHEITHSELRSGSPTIQQEQKKFIGDDNDDKPNELSPTSTEHAEFPEKSHEFPTEYHESEIGFTQHEIPHTELEIKDSPIDSEVGYDFNDEPHSQEESQEVAHGMTRSIGHADLTTSDSTLELEQIRREEQSDISDEFKQQDRPISHESSEVVSPTEPTHDFPSEYHESEMTSSQHEITHSELRSGSPTVHHEETILTKDEERPEFHDEHQISHESSELVSPTEPTHEFPADYHDDTISGQQEIEHSELRAKFVDEEHPELHEEHHEPSEPTHDFPSEYHESEMTSCQHEITHSELRSGSPTAYHEEKVFEEEQRESPTSTEYSDHPHQSHEFPTEYHESEIGFTQHEIPKTSIEEEMEHKEPEPEHPQFEYQPRRYFDEDNPERKAAETQNEEIDKAVSEILRQSLPLDEESPKTGHVEPLEDPSHDDSHVRSRLLRDDGQIEYEEQEYRMDQPATDEKSLGDKMLGFAKKAGMVAGGIVAAPVALAAVGAKTAYDALKKDDKTPEYEYSQVGQEEDRQSSPDSSENDDEVLTYRMKTTDDIQHQPQEFNVEQKEEQISHEGSPTQPTHDFPSQYHESEMTSSQHEIIHSELRSGSPSLQPEHKTTEEEQHRESPTSDHPHQVHEFSSETPAAHHEEKVLEEEQRESPTSTEYSDHPHQSHEFPTEYHESEMISSQHEITHSELRSGSPTIQQEQKEFIGDDDDDKPNELSPTSTEHAEFPEKSHEFPTEYHESEIGFTQHEIPHTDLEVKETSLDHPEVAEHHEKSQESPRSEPHLEMAEERKSPSDGHRHQYDEDVTSKENQDTRQDEIPSKSTSGESDEPYVIESEQYDDEVEDYMKHEPERREVSTEHVIESDHYQERPESAADLDKTESETRYSEPFSEQSGREIQPEIVESEPYHQEHSTEFDHEGLSHKKIEMEREEVSQQEHHELEDDEEGLGDKMLGFAKKAGMVAGGIVAAPVALAAVGAKTAYDALTKEDEDRQESSHDFPSQYHESEMTSSQHEITHSELHSGSPTVHHEETILTKEDEERPEFHEEHQISHESSELVSPTEPTHEFPADYHDDTISRQQEIEHSELRAKFVDEEHAELHEEHHEPSEPTHDFPSEYHESEMTSSQHEITHSELRSGSPTAHHEEKILEEEHRESPTSTEYSDHPHQSHEFPTEYHESEIGFTQHEITHSDLITEPHVIESQEYHSSQTEERISSPVPSEDSQRNQDIDHRDEQCLDRHDSQTLGYDGDDEKRAEATFIVDSTDHHTTATESEEVRDSPTVQISPPTDVIEETGDERFIIESEPYERDENVDRNLDSPTPMDENESEADGVDQHVIESEPYYSEAHDEARIDSPTREERFEEAPYVIESHETDQDDIKEEEPLTHHEQYVIESHEYERDSEPELKEEEPDKHIIESQPYNTDDIVETENYQEKEHDDIPHAPEVVESEPYHHESPTTQFEEHHSEHLPMEREQFSQQQYEEIGDDEKESLGDKMLGFAMKAGMVAGGIVAAPVALAAVGAKTAYDALTKEDEDRQELGHEFPTEYHESEMTSSQHEITHSELRTGSPAAHHEEKVLEEEHRESPTSTEYSDHPHQSHEFPTEYHESEMISSQHEITHSELRSGSPTIQQEQKEFIGDDDDDKPNELSPTSTEHAEFPEKSHEFPTEYHESEIGFTQHEIPHTELTHSVDDKDEKSETFPEEPIEMSHDLSRREVHADIVTSEVSEPERQEGSPTSEAASHQEASHEFPTEYHESEMISSQHEITHSELRSGSPTIQQEQKEFIGDDDDDKPNELSPTSTEHAEFPEKSHEFPTEYHESEIGFTQHEIPHTELTHSVDDKDEKSETFPEEPIEMSHDLSRREVHADIVTSEVSEPERQEGSPTSEAASHQEASHEFPTEYHESEMTSSQHEITHSELHSGSPTAHHEEKVLEEEQRESPTSTEYSDHPHQSHEFPTEYHESEMISSQHEITHSELRSGSPTIQQEQKEFIGDDDEQHRDEFKPEDRQISLESSELASPTEPTHQFPTEYHESETGLSHDEIPHTDLETTVPSVNRDALHDIQDDGASVEVISESDRQTGDDDEEMRASSLDAVQGSTQNIQDLDEVKDSIDIEEGAIIDSHSYELPEDEQQDFDQGYPAEVSELDYNKEQERHQRDASDELKTTTAGGQEDDDEDGFEHISNQEASESQEPVQLTTEPVGISQQEHYELEDDDQEGLGDKMLGFAKKAGMVAGGIVAAPVALAAVGAKTAYDALTKEDEDRQESGHEFPTEYHESEMTSSQHEITHSELRTGSPIVHQEETILTKDDEERPEFYEEVKQKTPESFDGHPAEETAQQIISGVFDPLERHLIESTEFRASFEPSSIDEDAERKKSIENLSTEALGNVSRVSYGEEENDEDDDWKVYDRHGEVLEEFSTQLSEDVVHAAEEDAASEVMTSVPEDKRSKFLKQESCQEISNEPEVDYYSDLQEKLNILANEGQTSLSSLPEEEPSSGHSDQLDVIHESDKEGNEEDEAADQTAAQLVDDVMSKVLNEISNEDEQKTVTSDVYQTATEQSKDDQYDTCVTSQEDAYDSAQGWTSQDSEYTTATSGAPSRLSDADRQEASTPQAVLSPVDSDRNFTVSQDVDPPMIRAFDVDDLSSTTARSTPDVPIQVTIEEEDESDDKLPISPSGVLLPPTADPGRPISPVPPRTGAEETFVYTTTTTTTESGSIHGIAMEATSDSASESRYSRQLSDMSSESHADTVIHKEETLKNDADGSTDSISEGSVIVRESPEHANDSSEHREAEELGFEVYDEEQPKSEELETVEEEPEDSDSLNGGSGHSSVGVPADTLAMIGKYRHTSSDNLSLTSLQEFERLEREIGTRGDGSLTRSELELLVAGKMSRSGEGSVSSLQEFERLEKEMAENQSPPEEVMMLSDIREESEAEDMSIRDDDEEAMGSDAEMKTQPVQEEDIRGVTPLATSPTDSLEHNVITATQMHYLETSTDSLEPTFQEIEVEQRPDSVDDNSLTEYEVVPKAMEASITDSLDTRLDKDSLLEGASQGPESQDTHGLLSGDTVGTLAEDDDKDSLDGEMGRMLRTYPTTLTTFQTTSVSPDGVVQTISRRVETRVTDPIVSHVMFTGTESQERLDQLPDEEQFETVDAEGNVTRTTFRRQHQHQ</sequence>
<feature type="compositionally biased region" description="Acidic residues" evidence="1">
    <location>
        <begin position="4989"/>
        <end position="5006"/>
    </location>
</feature>
<feature type="compositionally biased region" description="Basic and acidic residues" evidence="1">
    <location>
        <begin position="2467"/>
        <end position="2477"/>
    </location>
</feature>
<feature type="compositionally biased region" description="Basic and acidic residues" evidence="1">
    <location>
        <begin position="5007"/>
        <end position="5048"/>
    </location>
</feature>
<feature type="compositionally biased region" description="Low complexity" evidence="1">
    <location>
        <begin position="3206"/>
        <end position="3216"/>
    </location>
</feature>
<feature type="compositionally biased region" description="Basic and acidic residues" evidence="1">
    <location>
        <begin position="4394"/>
        <end position="4452"/>
    </location>
</feature>
<feature type="compositionally biased region" description="Basic and acidic residues" evidence="1">
    <location>
        <begin position="250"/>
        <end position="262"/>
    </location>
</feature>
<feature type="compositionally biased region" description="Basic and acidic residues" evidence="1">
    <location>
        <begin position="4667"/>
        <end position="4676"/>
    </location>
</feature>
<feature type="compositionally biased region" description="Basic and acidic residues" evidence="1">
    <location>
        <begin position="1563"/>
        <end position="1572"/>
    </location>
</feature>
<feature type="compositionally biased region" description="Basic and acidic residues" evidence="1">
    <location>
        <begin position="5542"/>
        <end position="5576"/>
    </location>
</feature>
<feature type="compositionally biased region" description="Basic and acidic residues" evidence="1">
    <location>
        <begin position="4127"/>
        <end position="4140"/>
    </location>
</feature>
<feature type="region of interest" description="Disordered" evidence="1">
    <location>
        <begin position="966"/>
        <end position="1254"/>
    </location>
</feature>
<feature type="region of interest" description="Disordered" evidence="1">
    <location>
        <begin position="3483"/>
        <end position="3713"/>
    </location>
</feature>
<feature type="compositionally biased region" description="Basic and acidic residues" evidence="1">
    <location>
        <begin position="4912"/>
        <end position="4982"/>
    </location>
</feature>
<feature type="compositionally biased region" description="Basic and acidic residues" evidence="1">
    <location>
        <begin position="6014"/>
        <end position="6026"/>
    </location>
</feature>
<feature type="compositionally biased region" description="Low complexity" evidence="1">
    <location>
        <begin position="1710"/>
        <end position="1720"/>
    </location>
</feature>
<feature type="compositionally biased region" description="Basic and acidic residues" evidence="1">
    <location>
        <begin position="1180"/>
        <end position="1206"/>
    </location>
</feature>
<feature type="compositionally biased region" description="Basic and acidic residues" evidence="1">
    <location>
        <begin position="999"/>
        <end position="1017"/>
    </location>
</feature>
<feature type="compositionally biased region" description="Basic and acidic residues" evidence="1">
    <location>
        <begin position="380"/>
        <end position="390"/>
    </location>
</feature>
<feature type="compositionally biased region" description="Basic and acidic residues" evidence="1">
    <location>
        <begin position="5610"/>
        <end position="5635"/>
    </location>
</feature>
<feature type="compositionally biased region" description="Basic and acidic residues" evidence="1">
    <location>
        <begin position="5424"/>
        <end position="5439"/>
    </location>
</feature>
<feature type="region of interest" description="Disordered" evidence="1">
    <location>
        <begin position="2970"/>
        <end position="3151"/>
    </location>
</feature>
<feature type="compositionally biased region" description="Basic and acidic residues" evidence="1">
    <location>
        <begin position="2702"/>
        <end position="2711"/>
    </location>
</feature>
<feature type="compositionally biased region" description="Basic and acidic residues" evidence="1">
    <location>
        <begin position="624"/>
        <end position="635"/>
    </location>
</feature>
<feature type="compositionally biased region" description="Basic and acidic residues" evidence="1">
    <location>
        <begin position="1698"/>
        <end position="1709"/>
    </location>
</feature>
<feature type="compositionally biased region" description="Basic and acidic residues" evidence="1">
    <location>
        <begin position="6189"/>
        <end position="6203"/>
    </location>
</feature>
<feature type="compositionally biased region" description="Basic and acidic residues" evidence="1">
    <location>
        <begin position="3743"/>
        <end position="3752"/>
    </location>
</feature>
<feature type="compositionally biased region" description="Basic and acidic residues" evidence="1">
    <location>
        <begin position="1262"/>
        <end position="1278"/>
    </location>
</feature>
<feature type="compositionally biased region" description="Acidic residues" evidence="1">
    <location>
        <begin position="3028"/>
        <end position="3039"/>
    </location>
</feature>
<feature type="compositionally biased region" description="Polar residues" evidence="1">
    <location>
        <begin position="6703"/>
        <end position="6714"/>
    </location>
</feature>
<feature type="compositionally biased region" description="Basic and acidic residues" evidence="1">
    <location>
        <begin position="1118"/>
        <end position="1127"/>
    </location>
</feature>
<feature type="compositionally biased region" description="Basic and acidic residues" evidence="1">
    <location>
        <begin position="740"/>
        <end position="751"/>
    </location>
</feature>
<feature type="compositionally biased region" description="Basic and acidic residues" evidence="1">
    <location>
        <begin position="2494"/>
        <end position="2506"/>
    </location>
</feature>
<proteinExistence type="predicted"/>
<feature type="compositionally biased region" description="Basic and acidic residues" evidence="1">
    <location>
        <begin position="5068"/>
        <end position="5103"/>
    </location>
</feature>
<feature type="compositionally biased region" description="Basic and acidic residues" evidence="1">
    <location>
        <begin position="6146"/>
        <end position="6169"/>
    </location>
</feature>
<feature type="region of interest" description="Disordered" evidence="1">
    <location>
        <begin position="7081"/>
        <end position="7126"/>
    </location>
</feature>
<feature type="compositionally biased region" description="Basic and acidic residues" evidence="1">
    <location>
        <begin position="6052"/>
        <end position="6065"/>
    </location>
</feature>
<feature type="compositionally biased region" description="Basic and acidic residues" evidence="1">
    <location>
        <begin position="5303"/>
        <end position="5341"/>
    </location>
</feature>
<feature type="compositionally biased region" description="Basic and acidic residues" evidence="1">
    <location>
        <begin position="2054"/>
        <end position="2071"/>
    </location>
</feature>
<feature type="compositionally biased region" description="Basic and acidic residues" evidence="1">
    <location>
        <begin position="2630"/>
        <end position="2655"/>
    </location>
</feature>
<feature type="compositionally biased region" description="Basic and acidic residues" evidence="1">
    <location>
        <begin position="4473"/>
        <end position="4485"/>
    </location>
</feature>
<feature type="compositionally biased region" description="Basic and acidic residues" evidence="1">
    <location>
        <begin position="2132"/>
        <end position="2141"/>
    </location>
</feature>
<feature type="region of interest" description="Disordered" evidence="1">
    <location>
        <begin position="1603"/>
        <end position="1736"/>
    </location>
</feature>
<feature type="compositionally biased region" description="Basic and acidic residues" evidence="1">
    <location>
        <begin position="5506"/>
        <end position="5534"/>
    </location>
</feature>
<feature type="compositionally biased region" description="Acidic residues" evidence="1">
    <location>
        <begin position="1460"/>
        <end position="1471"/>
    </location>
</feature>
<feature type="compositionally biased region" description="Polar residues" evidence="1">
    <location>
        <begin position="6341"/>
        <end position="6365"/>
    </location>
</feature>
<feature type="compositionally biased region" description="Basic and acidic residues" evidence="1">
    <location>
        <begin position="4210"/>
        <end position="4223"/>
    </location>
</feature>
<feature type="region of interest" description="Disordered" evidence="1">
    <location>
        <begin position="565"/>
        <end position="756"/>
    </location>
</feature>
<feature type="compositionally biased region" description="Basic and acidic residues" evidence="1">
    <location>
        <begin position="5691"/>
        <end position="5711"/>
    </location>
</feature>
<feature type="compositionally biased region" description="Basic and acidic residues" evidence="1">
    <location>
        <begin position="1078"/>
        <end position="1087"/>
    </location>
</feature>
<feature type="region of interest" description="Disordered" evidence="1">
    <location>
        <begin position="245"/>
        <end position="272"/>
    </location>
</feature>
<feature type="compositionally biased region" description="Basic and acidic residues" evidence="1">
    <location>
        <begin position="2208"/>
        <end position="2219"/>
    </location>
</feature>
<feature type="region of interest" description="Disordered" evidence="1">
    <location>
        <begin position="321"/>
        <end position="428"/>
    </location>
</feature>
<feature type="compositionally biased region" description="Basic and acidic residues" evidence="1">
    <location>
        <begin position="4188"/>
        <end position="4202"/>
    </location>
</feature>
<dbReference type="Proteomes" id="UP000494206">
    <property type="component" value="Unassembled WGS sequence"/>
</dbReference>
<feature type="compositionally biased region" description="Basic and acidic residues" evidence="1">
    <location>
        <begin position="5457"/>
        <end position="5477"/>
    </location>
</feature>
<evidence type="ECO:0000313" key="2">
    <source>
        <dbReference type="EMBL" id="CAB3409338.1"/>
    </source>
</evidence>
<feature type="compositionally biased region" description="Basic and acidic residues" evidence="1">
    <location>
        <begin position="3805"/>
        <end position="3831"/>
    </location>
</feature>
<feature type="compositionally biased region" description="Basic and acidic residues" evidence="1">
    <location>
        <begin position="6657"/>
        <end position="6668"/>
    </location>
</feature>
<feature type="compositionally biased region" description="Basic and acidic residues" evidence="1">
    <location>
        <begin position="3776"/>
        <end position="3787"/>
    </location>
</feature>
<feature type="region of interest" description="Disordered" evidence="1">
    <location>
        <begin position="6418"/>
        <end position="6489"/>
    </location>
</feature>
<feature type="compositionally biased region" description="Basic and acidic residues" evidence="1">
    <location>
        <begin position="1232"/>
        <end position="1242"/>
    </location>
</feature>
<feature type="compositionally biased region" description="Basic and acidic residues" evidence="1">
    <location>
        <begin position="3700"/>
        <end position="3709"/>
    </location>
</feature>
<protein>
    <submittedName>
        <fullName evidence="2">Uncharacterized protein</fullName>
    </submittedName>
</protein>
<feature type="compositionally biased region" description="Low complexity" evidence="1">
    <location>
        <begin position="3832"/>
        <end position="3842"/>
    </location>
</feature>
<feature type="compositionally biased region" description="Basic and acidic residues" evidence="1">
    <location>
        <begin position="3932"/>
        <end position="3944"/>
    </location>
</feature>
<feature type="compositionally biased region" description="Polar residues" evidence="1">
    <location>
        <begin position="6170"/>
        <end position="6186"/>
    </location>
</feature>